<organism evidence="2 3">
    <name type="scientific">Algoriphagus machipongonensis</name>
    <dbReference type="NCBI Taxonomy" id="388413"/>
    <lineage>
        <taxon>Bacteria</taxon>
        <taxon>Pseudomonadati</taxon>
        <taxon>Bacteroidota</taxon>
        <taxon>Cytophagia</taxon>
        <taxon>Cytophagales</taxon>
        <taxon>Cyclobacteriaceae</taxon>
        <taxon>Algoriphagus</taxon>
    </lineage>
</organism>
<dbReference type="eggNOG" id="COG0760">
    <property type="taxonomic scope" value="Bacteria"/>
</dbReference>
<dbReference type="Proteomes" id="UP000003919">
    <property type="component" value="Chromosome"/>
</dbReference>
<evidence type="ECO:0000313" key="3">
    <source>
        <dbReference type="Proteomes" id="UP000003919"/>
    </source>
</evidence>
<comment type="caution">
    <text evidence="2">The sequence shown here is derived from an EMBL/GenBank/DDBJ whole genome shotgun (WGS) entry which is preliminary data.</text>
</comment>
<keyword evidence="3" id="KW-1185">Reference proteome</keyword>
<protein>
    <recommendedName>
        <fullName evidence="1">PpiC domain-containing protein</fullName>
    </recommendedName>
</protein>
<gene>
    <name evidence="2" type="ORF">ALPR1_03620</name>
</gene>
<sequence>MVKRTAPAFYHSRGGDFFVYEITDAGESSGDDQIVLNDETLTHISALWELQWKRKPTFEELEGLIADYVEQEVLYREALRMNLDHNDEIVKRRLSQKMEFMASDLTKLIAPATDEALQKYLEEHPEKFLYPPKYSFHILTFTSSNHDNPKDFSQSLLRDADPSNLEALLNKGDITQIPTKLEEASKQKVDRELGIEFHSSMNELPINQWVGPIHSGYGEHLLFITHKTEAYLPELAEIRDEVQRDFEYDMEQKSKEVIYQEIKKNYEIVIDSESLDEDQIGKISSLLKVTE</sequence>
<dbReference type="Pfam" id="PF13145">
    <property type="entry name" value="Rotamase_2"/>
    <property type="match status" value="1"/>
</dbReference>
<evidence type="ECO:0000313" key="2">
    <source>
        <dbReference type="EMBL" id="EAZ82299.2"/>
    </source>
</evidence>
<dbReference type="STRING" id="388413.ALPR1_03620"/>
<dbReference type="HOGENOM" id="CLU_067345_0_0_10"/>
<evidence type="ECO:0000259" key="1">
    <source>
        <dbReference type="Pfam" id="PF13145"/>
    </source>
</evidence>
<accession>A3HVX7</accession>
<reference evidence="2 3" key="1">
    <citation type="journal article" date="2011" name="J. Bacteriol.">
        <title>Complete genome sequence of Algoriphagus sp. PR1, bacterial prey of a colony-forming choanoflagellate.</title>
        <authorList>
            <person name="Alegado R.A."/>
            <person name="Ferriera S."/>
            <person name="Nusbaum C."/>
            <person name="Young S.K."/>
            <person name="Zeng Q."/>
            <person name="Imamovic A."/>
            <person name="Fairclough S.R."/>
            <person name="King N."/>
        </authorList>
    </citation>
    <scope>NUCLEOTIDE SEQUENCE [LARGE SCALE GENOMIC DNA]</scope>
    <source>
        <strain evidence="2 3">PR1</strain>
    </source>
</reference>
<dbReference type="EMBL" id="AAXU02000001">
    <property type="protein sequence ID" value="EAZ82299.2"/>
    <property type="molecule type" value="Genomic_DNA"/>
</dbReference>
<dbReference type="InterPro" id="IPR000297">
    <property type="entry name" value="PPIase_PpiC"/>
</dbReference>
<feature type="domain" description="PpiC" evidence="1">
    <location>
        <begin position="113"/>
        <end position="240"/>
    </location>
</feature>
<dbReference type="EMBL" id="CM001023">
    <property type="protein sequence ID" value="EAZ82299.2"/>
    <property type="molecule type" value="Genomic_DNA"/>
</dbReference>
<dbReference type="RefSeq" id="WP_008198439.1">
    <property type="nucleotide sequence ID" value="NZ_CM001023.1"/>
</dbReference>
<proteinExistence type="predicted"/>
<name>A3HVX7_9BACT</name>
<dbReference type="OrthoDB" id="196786at2"/>
<dbReference type="AlphaFoldDB" id="A3HVX7"/>
<dbReference type="GO" id="GO:0003755">
    <property type="term" value="F:peptidyl-prolyl cis-trans isomerase activity"/>
    <property type="evidence" value="ECO:0007669"/>
    <property type="project" value="InterPro"/>
</dbReference>